<protein>
    <submittedName>
        <fullName evidence="1">Uncharacterized protein</fullName>
    </submittedName>
</protein>
<sequence length="669" mass="75124">MDHEVGTNALERLLHDGSAEPTDLPLSLLEDITKCFADDHQIGSGGFAVVYKGMVRNGIVAVKRLSRTFDMHEIKFHKEVECLMKAKHKNIVRFLGYCSDTQGKVLDYEGKMVMADVRNWLLCFEYVPNGSLDKYISDSSHGLDWRDRYQIIKGICEGLCHLHEKRILHLDLKPANILVDNHMVPKITDFGLSRCLDVKQTRAFTSNLCGSQGYLAPEFYSGQVAFASDIYSLGVIILEILTGQKGYSDDENVIENWAKQLETSDHGDTLLEQVRVCTKMGIECMDLDPKRRPVLRDIVDRLDKTESGGYSEETAMTLPAHSGGGWRVWNTEWWDRLSDQACPEAEFRKAFRMSRATFDALCDELSLSSAVGKEETMLYAAIPLHQRVAVCLWHLATGEPLCEVSSHFGIRISTCHNIVLEVCAAIATVLLPKAVRWPLDLSVIASRFEALSGIPRIVGAVCTHHIPIHPPKENASEYYNHRLTEHNNKASYSIAVQAVVDGNGMFTDISIGLPGSLSDADVLERSVLHAHCVAGLLAHNQYRLVGSARYPLKDWMLVPYSNHDLTWTQHAFNDRISVARTASRGAFQRLKAQWGCLGRCNEHRVPHLLNMIGACCALHNFCERSGEKLDTDVQFFSEDDVVAVAEKERDRIAHDLLWSAHVVYGRLFF</sequence>
<reference evidence="1" key="1">
    <citation type="submission" date="2021-05" db="EMBL/GenBank/DDBJ databases">
        <authorList>
            <person name="Scholz U."/>
            <person name="Mascher M."/>
            <person name="Fiebig A."/>
        </authorList>
    </citation>
    <scope>NUCLEOTIDE SEQUENCE [LARGE SCALE GENOMIC DNA]</scope>
</reference>
<accession>A0ACD5WSU8</accession>
<evidence type="ECO:0000313" key="1">
    <source>
        <dbReference type="EnsemblPlants" id="AVESA.00010b.r2.4CG1259970.1.CDS"/>
    </source>
</evidence>
<evidence type="ECO:0000313" key="2">
    <source>
        <dbReference type="Proteomes" id="UP001732700"/>
    </source>
</evidence>
<dbReference type="Proteomes" id="UP001732700">
    <property type="component" value="Chromosome 4C"/>
</dbReference>
<organism evidence="1 2">
    <name type="scientific">Avena sativa</name>
    <name type="common">Oat</name>
    <dbReference type="NCBI Taxonomy" id="4498"/>
    <lineage>
        <taxon>Eukaryota</taxon>
        <taxon>Viridiplantae</taxon>
        <taxon>Streptophyta</taxon>
        <taxon>Embryophyta</taxon>
        <taxon>Tracheophyta</taxon>
        <taxon>Spermatophyta</taxon>
        <taxon>Magnoliopsida</taxon>
        <taxon>Liliopsida</taxon>
        <taxon>Poales</taxon>
        <taxon>Poaceae</taxon>
        <taxon>BOP clade</taxon>
        <taxon>Pooideae</taxon>
        <taxon>Poodae</taxon>
        <taxon>Poeae</taxon>
        <taxon>Poeae Chloroplast Group 1 (Aveneae type)</taxon>
        <taxon>Aveninae</taxon>
        <taxon>Avena</taxon>
    </lineage>
</organism>
<proteinExistence type="predicted"/>
<keyword evidence="2" id="KW-1185">Reference proteome</keyword>
<dbReference type="EnsemblPlants" id="AVESA.00010b.r2.4CG1259970.1">
    <property type="protein sequence ID" value="AVESA.00010b.r2.4CG1259970.1.CDS"/>
    <property type="gene ID" value="AVESA.00010b.r2.4CG1259970"/>
</dbReference>
<reference evidence="1" key="2">
    <citation type="submission" date="2025-09" db="UniProtKB">
        <authorList>
            <consortium name="EnsemblPlants"/>
        </authorList>
    </citation>
    <scope>IDENTIFICATION</scope>
</reference>
<name>A0ACD5WSU8_AVESA</name>